<accession>A0A2C6L9G2</accession>
<evidence type="ECO:0000256" key="1">
    <source>
        <dbReference type="SAM" id="Phobius"/>
    </source>
</evidence>
<sequence>MPTRRVAIRRRHPLPCIIFSSLLAFSLAWWQGQPGDRFVSPSIRSAYASRETATVPAVKRFVENFRLMKQAIPNYYASFTHGGDIIYFLGLNKLDLSVLENNSKLKESDMEQHLHLVRQIVWDCLISYDVDPVMYMLVDLRGLSLANFWTKKNRILTQLLRSIRDKTMTQRFHRVQVAAISENRVARTIVDMKRHKFPRGTDVQVYASFDAFLKENRNVTPDVLPRSHGGSGDVDLKVGGLEFLVSLFVEEILARNPSALSECQDAHIKK</sequence>
<dbReference type="AlphaFoldDB" id="A0A2C6L9G2"/>
<dbReference type="Proteomes" id="UP000221165">
    <property type="component" value="Unassembled WGS sequence"/>
</dbReference>
<comment type="caution">
    <text evidence="2">The sequence shown here is derived from an EMBL/GenBank/DDBJ whole genome shotgun (WGS) entry which is preliminary data.</text>
</comment>
<dbReference type="EMBL" id="MIGC01001033">
    <property type="protein sequence ID" value="PHJ23696.1"/>
    <property type="molecule type" value="Genomic_DNA"/>
</dbReference>
<gene>
    <name evidence="2" type="ORF">CSUI_002444</name>
</gene>
<keyword evidence="1" id="KW-0472">Membrane</keyword>
<evidence type="ECO:0000313" key="2">
    <source>
        <dbReference type="EMBL" id="PHJ23696.1"/>
    </source>
</evidence>
<keyword evidence="3" id="KW-1185">Reference proteome</keyword>
<dbReference type="OrthoDB" id="328765at2759"/>
<dbReference type="RefSeq" id="XP_067925371.1">
    <property type="nucleotide sequence ID" value="XM_068062645.1"/>
</dbReference>
<keyword evidence="1" id="KW-0812">Transmembrane</keyword>
<dbReference type="GeneID" id="94425856"/>
<dbReference type="VEuPathDB" id="ToxoDB:CSUI_002444"/>
<protein>
    <recommendedName>
        <fullName evidence="4">CRAL-TRIO domain-containing protein</fullName>
    </recommendedName>
</protein>
<keyword evidence="1" id="KW-1133">Transmembrane helix</keyword>
<evidence type="ECO:0008006" key="4">
    <source>
        <dbReference type="Google" id="ProtNLM"/>
    </source>
</evidence>
<evidence type="ECO:0000313" key="3">
    <source>
        <dbReference type="Proteomes" id="UP000221165"/>
    </source>
</evidence>
<name>A0A2C6L9G2_9APIC</name>
<proteinExistence type="predicted"/>
<reference evidence="2 3" key="1">
    <citation type="journal article" date="2017" name="Int. J. Parasitol.">
        <title>The genome of the protozoan parasite Cystoisospora suis and a reverse vaccinology approach to identify vaccine candidates.</title>
        <authorList>
            <person name="Palmieri N."/>
            <person name="Shrestha A."/>
            <person name="Ruttkowski B."/>
            <person name="Beck T."/>
            <person name="Vogl C."/>
            <person name="Tomley F."/>
            <person name="Blake D.P."/>
            <person name="Joachim A."/>
        </authorList>
    </citation>
    <scope>NUCLEOTIDE SEQUENCE [LARGE SCALE GENOMIC DNA]</scope>
    <source>
        <strain evidence="2 3">Wien I</strain>
    </source>
</reference>
<feature type="transmembrane region" description="Helical" evidence="1">
    <location>
        <begin position="12"/>
        <end position="30"/>
    </location>
</feature>
<organism evidence="2 3">
    <name type="scientific">Cystoisospora suis</name>
    <dbReference type="NCBI Taxonomy" id="483139"/>
    <lineage>
        <taxon>Eukaryota</taxon>
        <taxon>Sar</taxon>
        <taxon>Alveolata</taxon>
        <taxon>Apicomplexa</taxon>
        <taxon>Conoidasida</taxon>
        <taxon>Coccidia</taxon>
        <taxon>Eucoccidiorida</taxon>
        <taxon>Eimeriorina</taxon>
        <taxon>Sarcocystidae</taxon>
        <taxon>Cystoisospora</taxon>
    </lineage>
</organism>